<dbReference type="SUPFAM" id="SSF103088">
    <property type="entry name" value="OmpA-like"/>
    <property type="match status" value="1"/>
</dbReference>
<feature type="region of interest" description="Disordered" evidence="2">
    <location>
        <begin position="439"/>
        <end position="496"/>
    </location>
</feature>
<proteinExistence type="predicted"/>
<evidence type="ECO:0000256" key="3">
    <source>
        <dbReference type="SAM" id="SignalP"/>
    </source>
</evidence>
<organism evidence="5 6">
    <name type="scientific">Polyangium jinanense</name>
    <dbReference type="NCBI Taxonomy" id="2829994"/>
    <lineage>
        <taxon>Bacteria</taxon>
        <taxon>Pseudomonadati</taxon>
        <taxon>Myxococcota</taxon>
        <taxon>Polyangia</taxon>
        <taxon>Polyangiales</taxon>
        <taxon>Polyangiaceae</taxon>
        <taxon>Polyangium</taxon>
    </lineage>
</organism>
<comment type="caution">
    <text evidence="5">The sequence shown here is derived from an EMBL/GenBank/DDBJ whole genome shotgun (WGS) entry which is preliminary data.</text>
</comment>
<dbReference type="PANTHER" id="PTHR30329:SF21">
    <property type="entry name" value="LIPOPROTEIN YIAD-RELATED"/>
    <property type="match status" value="1"/>
</dbReference>
<evidence type="ECO:0000259" key="4">
    <source>
        <dbReference type="PROSITE" id="PS51123"/>
    </source>
</evidence>
<feature type="signal peptide" evidence="3">
    <location>
        <begin position="1"/>
        <end position="32"/>
    </location>
</feature>
<dbReference type="PROSITE" id="PS51123">
    <property type="entry name" value="OMPA_2"/>
    <property type="match status" value="1"/>
</dbReference>
<sequence length="913" mass="98735">MRRSRFLSRLPGAFLLAARVAPALLIAACASAPPPAPLAEADRLLARKDAGDIKIARPEIVAEARDLLRRAKSAHSIGDAERATLYAYQAIQLFTTAKNLAERDEAERLLRVVDKAAGESEEERRKIELETRLRNLEEQSKSSPEAARAMRSIDRAREKQAAALEKGATGGSAGVYFQQGQALLEVAIDAFEVKSYAEAANAGQSAAASFVSAIGSVTEMEKGATTPAGDKPGPEPKRAEEANTPSVAPAHVEAPRAAPPRPRAGGTRGAAPSIEELADRTLVSLELRRAEALGELKDQRCPGPFREMEAMLTLAQKRFQAADYEHAYEYALRADERFRACDKLGVIAAIPAAPAAAQASQKRAEDAEETARKKAVVAMQKAQIESARAQAVNPNDPGVLQGNLLLSNADTWLGRRSYEEAEDFANRALVVLSKVKAPEPAKVATKPAAPASAPAPAARPPSAQQPTQSQPTQPQGQTPVYVVQGPPPVPPAPPGTTVRIVDERSAAREEQFLSARMQQMEQALAQLAQQKQGPVDASWRPAYERVFRALSLRDRAKLRSPDAKKRLEEADALLAQSRAAWQAKRYADAMRLADDASSILEPLAEVTAERGSPEEIEERTRKADALIREASVGQQVCEKEACSERDLAGYANAKELLASARQAYVDRRFGYAIELAGKAKEQFSAALQKPKKDASDPKIEAEKLEALREAADSALREANITKKICDTRNCRAIDGEAWIRATEYMASAQAAYVDKRYETAKDLASKADKIFKDTIAKQPEFILPAGVTRVARFGAQLRLNPPVKFSKGTTLTPASEVSLDELAKVLIENKAAFKRVSLIGFTDSWGAGATNKKLSADRAAAVRDALVQRGVPADLLISDGRGAENPIANNNTPQGREENRRIEIHMELVEGVK</sequence>
<reference evidence="5 6" key="1">
    <citation type="submission" date="2021-04" db="EMBL/GenBank/DDBJ databases">
        <title>Genome analysis of Polyangium sp.</title>
        <authorList>
            <person name="Li Y."/>
            <person name="Wang J."/>
        </authorList>
    </citation>
    <scope>NUCLEOTIDE SEQUENCE [LARGE SCALE GENOMIC DNA]</scope>
    <source>
        <strain evidence="5 6">SDU14</strain>
    </source>
</reference>
<gene>
    <name evidence="5" type="ORF">KEG57_07125</name>
</gene>
<feature type="region of interest" description="Disordered" evidence="2">
    <location>
        <begin position="135"/>
        <end position="154"/>
    </location>
</feature>
<protein>
    <submittedName>
        <fullName evidence="5">OmpA family protein</fullName>
    </submittedName>
</protein>
<dbReference type="GO" id="GO:0016020">
    <property type="term" value="C:membrane"/>
    <property type="evidence" value="ECO:0007669"/>
    <property type="project" value="UniProtKB-UniRule"/>
</dbReference>
<dbReference type="PANTHER" id="PTHR30329">
    <property type="entry name" value="STATOR ELEMENT OF FLAGELLAR MOTOR COMPLEX"/>
    <property type="match status" value="1"/>
</dbReference>
<dbReference type="Proteomes" id="UP001151081">
    <property type="component" value="Unassembled WGS sequence"/>
</dbReference>
<dbReference type="Pfam" id="PF00691">
    <property type="entry name" value="OmpA"/>
    <property type="match status" value="1"/>
</dbReference>
<dbReference type="AlphaFoldDB" id="A0A9X3WXV2"/>
<feature type="compositionally biased region" description="Low complexity" evidence="2">
    <location>
        <begin position="439"/>
        <end position="484"/>
    </location>
</feature>
<dbReference type="InterPro" id="IPR050330">
    <property type="entry name" value="Bact_OuterMem_StrucFunc"/>
</dbReference>
<feature type="compositionally biased region" description="Low complexity" evidence="2">
    <location>
        <begin position="263"/>
        <end position="272"/>
    </location>
</feature>
<dbReference type="Gene3D" id="3.30.1330.60">
    <property type="entry name" value="OmpA-like domain"/>
    <property type="match status" value="1"/>
</dbReference>
<feature type="chain" id="PRO_5040791516" evidence="3">
    <location>
        <begin position="33"/>
        <end position="913"/>
    </location>
</feature>
<feature type="compositionally biased region" description="Basic and acidic residues" evidence="2">
    <location>
        <begin position="232"/>
        <end position="241"/>
    </location>
</feature>
<keyword evidence="3" id="KW-0732">Signal</keyword>
<evidence type="ECO:0000313" key="5">
    <source>
        <dbReference type="EMBL" id="MDC3980259.1"/>
    </source>
</evidence>
<feature type="compositionally biased region" description="Pro residues" evidence="2">
    <location>
        <begin position="485"/>
        <end position="494"/>
    </location>
</feature>
<feature type="domain" description="OmpA-like" evidence="4">
    <location>
        <begin position="792"/>
        <end position="910"/>
    </location>
</feature>
<dbReference type="EMBL" id="JAGTJJ010000002">
    <property type="protein sequence ID" value="MDC3980259.1"/>
    <property type="molecule type" value="Genomic_DNA"/>
</dbReference>
<evidence type="ECO:0000256" key="1">
    <source>
        <dbReference type="PROSITE-ProRule" id="PRU00473"/>
    </source>
</evidence>
<evidence type="ECO:0000256" key="2">
    <source>
        <dbReference type="SAM" id="MobiDB-lite"/>
    </source>
</evidence>
<keyword evidence="1" id="KW-0472">Membrane</keyword>
<dbReference type="InterPro" id="IPR036737">
    <property type="entry name" value="OmpA-like_sf"/>
</dbReference>
<dbReference type="CDD" id="cd07185">
    <property type="entry name" value="OmpA_C-like"/>
    <property type="match status" value="1"/>
</dbReference>
<keyword evidence="6" id="KW-1185">Reference proteome</keyword>
<dbReference type="RefSeq" id="WP_272458318.1">
    <property type="nucleotide sequence ID" value="NZ_JAGTJJ010000002.1"/>
</dbReference>
<evidence type="ECO:0000313" key="6">
    <source>
        <dbReference type="Proteomes" id="UP001151081"/>
    </source>
</evidence>
<feature type="region of interest" description="Disordered" evidence="2">
    <location>
        <begin position="221"/>
        <end position="275"/>
    </location>
</feature>
<name>A0A9X3WXV2_9BACT</name>
<dbReference type="InterPro" id="IPR006665">
    <property type="entry name" value="OmpA-like"/>
</dbReference>
<accession>A0A9X3WXV2</accession>